<evidence type="ECO:0000256" key="3">
    <source>
        <dbReference type="SAM" id="SignalP"/>
    </source>
</evidence>
<dbReference type="Pfam" id="PF01520">
    <property type="entry name" value="Amidase_3"/>
    <property type="match status" value="1"/>
</dbReference>
<keyword evidence="6" id="KW-1185">Reference proteome</keyword>
<dbReference type="PROSITE" id="PS51272">
    <property type="entry name" value="SLH"/>
    <property type="match status" value="3"/>
</dbReference>
<feature type="chain" id="PRO_5039620224" evidence="3">
    <location>
        <begin position="23"/>
        <end position="483"/>
    </location>
</feature>
<evidence type="ECO:0000313" key="6">
    <source>
        <dbReference type="Proteomes" id="UP000639396"/>
    </source>
</evidence>
<dbReference type="InterPro" id="IPR002508">
    <property type="entry name" value="MurNAc-LAA_cat"/>
</dbReference>
<dbReference type="Pfam" id="PF00395">
    <property type="entry name" value="SLH"/>
    <property type="match status" value="3"/>
</dbReference>
<dbReference type="PANTHER" id="PTHR30404">
    <property type="entry name" value="N-ACETYLMURAMOYL-L-ALANINE AMIDASE"/>
    <property type="match status" value="1"/>
</dbReference>
<dbReference type="PANTHER" id="PTHR30404:SF0">
    <property type="entry name" value="N-ACETYLMURAMOYL-L-ALANINE AMIDASE AMIC"/>
    <property type="match status" value="1"/>
</dbReference>
<feature type="signal peptide" evidence="3">
    <location>
        <begin position="1"/>
        <end position="22"/>
    </location>
</feature>
<evidence type="ECO:0000256" key="1">
    <source>
        <dbReference type="ARBA" id="ARBA00022801"/>
    </source>
</evidence>
<feature type="domain" description="SLH" evidence="4">
    <location>
        <begin position="217"/>
        <end position="279"/>
    </location>
</feature>
<evidence type="ECO:0000313" key="5">
    <source>
        <dbReference type="EMBL" id="MBD2860994.1"/>
    </source>
</evidence>
<keyword evidence="1" id="KW-0378">Hydrolase</keyword>
<dbReference type="Gene3D" id="3.40.630.40">
    <property type="entry name" value="Zn-dependent exopeptidases"/>
    <property type="match status" value="1"/>
</dbReference>
<comment type="caution">
    <text evidence="5">The sequence shown here is derived from an EMBL/GenBank/DDBJ whole genome shotgun (WGS) entry which is preliminary data.</text>
</comment>
<organism evidence="5 6">
    <name type="scientific">Paenibacillus oceani</name>
    <dbReference type="NCBI Taxonomy" id="2772510"/>
    <lineage>
        <taxon>Bacteria</taxon>
        <taxon>Bacillati</taxon>
        <taxon>Bacillota</taxon>
        <taxon>Bacilli</taxon>
        <taxon>Bacillales</taxon>
        <taxon>Paenibacillaceae</taxon>
        <taxon>Paenibacillus</taxon>
    </lineage>
</organism>
<dbReference type="CDD" id="cd02696">
    <property type="entry name" value="MurNAc-LAA"/>
    <property type="match status" value="1"/>
</dbReference>
<dbReference type="GO" id="GO:0009253">
    <property type="term" value="P:peptidoglycan catabolic process"/>
    <property type="evidence" value="ECO:0007669"/>
    <property type="project" value="InterPro"/>
</dbReference>
<dbReference type="EMBL" id="JACXJA010000003">
    <property type="protein sequence ID" value="MBD2860994.1"/>
    <property type="molecule type" value="Genomic_DNA"/>
</dbReference>
<feature type="region of interest" description="Disordered" evidence="2">
    <location>
        <begin position="278"/>
        <end position="369"/>
    </location>
</feature>
<evidence type="ECO:0000259" key="4">
    <source>
        <dbReference type="PROSITE" id="PS51272"/>
    </source>
</evidence>
<reference evidence="5" key="1">
    <citation type="submission" date="2020-09" db="EMBL/GenBank/DDBJ databases">
        <title>A novel bacterium of genus Paenibacillus, isolated from South China Sea.</title>
        <authorList>
            <person name="Huang H."/>
            <person name="Mo K."/>
            <person name="Hu Y."/>
        </authorList>
    </citation>
    <scope>NUCLEOTIDE SEQUENCE</scope>
    <source>
        <strain evidence="5">IB182363</strain>
    </source>
</reference>
<dbReference type="SUPFAM" id="SSF53187">
    <property type="entry name" value="Zn-dependent exopeptidases"/>
    <property type="match status" value="1"/>
</dbReference>
<dbReference type="AlphaFoldDB" id="A0A927C549"/>
<protein>
    <submittedName>
        <fullName evidence="5">N-acetylmuramoyl-L-alanine amidase</fullName>
    </submittedName>
</protein>
<dbReference type="GO" id="GO:0008745">
    <property type="term" value="F:N-acetylmuramoyl-L-alanine amidase activity"/>
    <property type="evidence" value="ECO:0007669"/>
    <property type="project" value="InterPro"/>
</dbReference>
<proteinExistence type="predicted"/>
<feature type="domain" description="SLH" evidence="4">
    <location>
        <begin position="362"/>
        <end position="425"/>
    </location>
</feature>
<dbReference type="Proteomes" id="UP000639396">
    <property type="component" value="Unassembled WGS sequence"/>
</dbReference>
<feature type="compositionally biased region" description="Polar residues" evidence="2">
    <location>
        <begin position="325"/>
        <end position="348"/>
    </location>
</feature>
<dbReference type="SMART" id="SM00646">
    <property type="entry name" value="Ami_3"/>
    <property type="match status" value="1"/>
</dbReference>
<dbReference type="InterPro" id="IPR050695">
    <property type="entry name" value="N-acetylmuramoyl_amidase_3"/>
</dbReference>
<sequence>MRTGLLSLLLAAIALLAVPAQTFSAKTVVVDAGHGGQDPGAIGVNGLYEKSVNLDVAQKLKEQLIQRGYEVVMTRTADEYLSLAQRVEQTNAAQPSLFVSVHANSHPNPNVSGSLVLYYDSDYPQDSYPASEAMAKLSPESKKLANLVLKNIISETGFADKGIVPSAAYVIRMGQVPSILVETAFLSHSGDAARLSDSPVRQKLADGIAKGIAAYLPLPDLFPDLADHWAREAVLRLKDKGLVEGIFNRYEPDRAVTRAEWLALSDRLFKFADRLHAADAPDTGYPDTTTPKEQKKAETSLPTDQTEAAQAPSSPPELPESASQGQASPLAQTPPTWANRSAVQSETTAAPKPASRTPSPGQPQSFKDLPKSHWAYETFQNAVRLGYMNGYEDGTIRPDQPITRGEVTALLERMTADAGNSPPWTGPADFTDVPLKHWASGPIYRMKQQGIITGVTDKTFAPDKKMTRAEMAALMDRYVAAPK</sequence>
<gene>
    <name evidence="5" type="ORF">IDH45_03210</name>
</gene>
<feature type="compositionally biased region" description="Polar residues" evidence="2">
    <location>
        <begin position="356"/>
        <end position="365"/>
    </location>
</feature>
<dbReference type="InterPro" id="IPR001119">
    <property type="entry name" value="SLH_dom"/>
</dbReference>
<accession>A0A927C549</accession>
<dbReference type="RefSeq" id="WP_190924586.1">
    <property type="nucleotide sequence ID" value="NZ_JACXJA010000003.1"/>
</dbReference>
<evidence type="ECO:0000256" key="2">
    <source>
        <dbReference type="SAM" id="MobiDB-lite"/>
    </source>
</evidence>
<feature type="domain" description="SLH" evidence="4">
    <location>
        <begin position="426"/>
        <end position="483"/>
    </location>
</feature>
<dbReference type="GO" id="GO:0030288">
    <property type="term" value="C:outer membrane-bounded periplasmic space"/>
    <property type="evidence" value="ECO:0007669"/>
    <property type="project" value="TreeGrafter"/>
</dbReference>
<keyword evidence="3" id="KW-0732">Signal</keyword>
<name>A0A927C549_9BACL</name>